<protein>
    <recommendedName>
        <fullName evidence="3">DUF4868 domain-containing protein</fullName>
    </recommendedName>
</protein>
<dbReference type="RefSeq" id="WP_052562910.1">
    <property type="nucleotide sequence ID" value="NZ_BAFN01000001.1"/>
</dbReference>
<proteinExistence type="predicted"/>
<comment type="caution">
    <text evidence="1">The sequence shown here is derived from an EMBL/GenBank/DDBJ whole genome shotgun (WGS) entry which is preliminary data.</text>
</comment>
<reference evidence="2" key="1">
    <citation type="journal article" date="2015" name="Genome Announc.">
        <title>Draft Genome Sequence of an Anaerobic Ammonium-Oxidizing Bacterium, "Candidatus Brocadia sinica".</title>
        <authorList>
            <person name="Oshiki M."/>
            <person name="Shinyako-Hata K."/>
            <person name="Satoh H."/>
            <person name="Okabe S."/>
        </authorList>
    </citation>
    <scope>NUCLEOTIDE SEQUENCE [LARGE SCALE GENOMIC DNA]</scope>
    <source>
        <strain evidence="2">JPN1</strain>
    </source>
</reference>
<keyword evidence="2" id="KW-1185">Reference proteome</keyword>
<organism evidence="1 2">
    <name type="scientific">Candidatus Brocadia sinica JPN1</name>
    <dbReference type="NCBI Taxonomy" id="1197129"/>
    <lineage>
        <taxon>Bacteria</taxon>
        <taxon>Pseudomonadati</taxon>
        <taxon>Planctomycetota</taxon>
        <taxon>Candidatus Brocadiia</taxon>
        <taxon>Candidatus Brocadiales</taxon>
        <taxon>Candidatus Brocadiaceae</taxon>
        <taxon>Candidatus Brocadia</taxon>
    </lineage>
</organism>
<dbReference type="Pfam" id="PF16162">
    <property type="entry name" value="KwaB"/>
    <property type="match status" value="1"/>
</dbReference>
<evidence type="ECO:0000313" key="2">
    <source>
        <dbReference type="Proteomes" id="UP000032309"/>
    </source>
</evidence>
<name>A0ABQ0JVM2_9BACT</name>
<accession>A0ABQ0JVM2</accession>
<dbReference type="Proteomes" id="UP000032309">
    <property type="component" value="Unassembled WGS sequence"/>
</dbReference>
<sequence length="311" mass="36769">MSSTPKGKLKKMKSLDLDNASVFLWIIKRKLKDKKADYSVLNAEIENKLSEKLKKIVKEKFGSCNQLRDYSHLTEDQDDDVLTLNYKETDFPQIFLKIQKGSDNPKVEKTEDLFGTWAYVIEIKHDFQLLTFTKVPETWDLKKKKGLMNLIFIENKFKDLEDNSIFRIQRKIDFFCFEDIIFVLDKKKFETGLNFREGMKANRDEVLKDFEAFGIIDDIEKLRERVGENMKYLRKISMIKNNGYYKNEDFITRLIQVNMKEKWGLKIEANKIIITEDNFNDVLTILNNDRLKSPITEETFDVHVKRSLGRG</sequence>
<dbReference type="InterPro" id="IPR032359">
    <property type="entry name" value="KwaB-like"/>
</dbReference>
<evidence type="ECO:0000313" key="1">
    <source>
        <dbReference type="EMBL" id="GAN32810.1"/>
    </source>
</evidence>
<evidence type="ECO:0008006" key="3">
    <source>
        <dbReference type="Google" id="ProtNLM"/>
    </source>
</evidence>
<gene>
    <name evidence="1" type="ORF">BROSI_A1325</name>
</gene>
<dbReference type="EMBL" id="BAFN01000001">
    <property type="protein sequence ID" value="GAN32810.1"/>
    <property type="molecule type" value="Genomic_DNA"/>
</dbReference>